<evidence type="ECO:0000313" key="15">
    <source>
        <dbReference type="EMBL" id="KAK9229081.1"/>
    </source>
</evidence>
<feature type="region of interest" description="Disordered" evidence="12">
    <location>
        <begin position="40"/>
        <end position="323"/>
    </location>
</feature>
<evidence type="ECO:0000256" key="10">
    <source>
        <dbReference type="ARBA" id="ARBA00023136"/>
    </source>
</evidence>
<gene>
    <name evidence="15" type="ORF">WN944_022038</name>
</gene>
<feature type="transmembrane region" description="Helical" evidence="13">
    <location>
        <begin position="1103"/>
        <end position="1123"/>
    </location>
</feature>
<feature type="domain" description="Major facilitator superfamily (MFS) profile" evidence="14">
    <location>
        <begin position="1067"/>
        <end position="1489"/>
    </location>
</feature>
<feature type="coiled-coil region" evidence="11">
    <location>
        <begin position="449"/>
        <end position="490"/>
    </location>
</feature>
<keyword evidence="10 13" id="KW-0472">Membrane</keyword>
<evidence type="ECO:0000259" key="14">
    <source>
        <dbReference type="PROSITE" id="PS50850"/>
    </source>
</evidence>
<comment type="subcellular location">
    <subcellularLocation>
        <location evidence="2">Cell membrane</location>
        <topology evidence="2">Multi-pass membrane protein</topology>
    </subcellularLocation>
    <subcellularLocation>
        <location evidence="1">Golgi apparatus</location>
    </subcellularLocation>
</comment>
<dbReference type="InterPro" id="IPR022092">
    <property type="entry name" value="TMF_DNA-bd"/>
</dbReference>
<dbReference type="Gene3D" id="1.20.1250.20">
    <property type="entry name" value="MFS general substrate transporter like domains"/>
    <property type="match status" value="1"/>
</dbReference>
<dbReference type="InterPro" id="IPR022091">
    <property type="entry name" value="TMF_TATA-bd"/>
</dbReference>
<dbReference type="Pfam" id="PF00083">
    <property type="entry name" value="Sugar_tr"/>
    <property type="match status" value="1"/>
</dbReference>
<feature type="compositionally biased region" description="Basic and acidic residues" evidence="12">
    <location>
        <begin position="215"/>
        <end position="232"/>
    </location>
</feature>
<evidence type="ECO:0000256" key="3">
    <source>
        <dbReference type="ARBA" id="ARBA00022448"/>
    </source>
</evidence>
<proteinExistence type="predicted"/>
<feature type="coiled-coil region" evidence="11">
    <location>
        <begin position="642"/>
        <end position="771"/>
    </location>
</feature>
<dbReference type="CDD" id="cd17315">
    <property type="entry name" value="MFS_GLUT_like"/>
    <property type="match status" value="1"/>
</dbReference>
<sequence length="1504" mass="166688">MAWFSGKVSLGNFPDLAGAVNKFSESVKNIEKNFDTALGFDEKAEKSAKPETSSSNEGLWPVMSFMGHKSEGSSPTESSGKPQTPQQQSKPEEEVGVETERSVHSATGEVYADEQKASPKTEKDDEHPDTAENLDFVVSEHGKVDSESYIVPNDPSESAIQNIDSSEPVDNQQQKVTSDLGTSEETESGEAKSGPFEADQIEIDESDNVANAFQSKDEEKKEESNYEEKSQAEEMIETGSPVQAEVSSTIQAEVGTESSDSQSVSAEETERVRELLSSSASSPKAVSETVCAPVSPEHGEKDKAVEVDQQANDSGIVSEEQRLSSEANVSVSADSLCELEKLKREMKMMETALQGAARQAQAKADEIAKMMNENEHLKAVIEDLKRKTNDAELETLREEYHQRVATLERKVYALTKERDTLRREQNKKSDAAALLKEKDEIINQVMAEGEELSKKQAAQEAQIRKLRAQIRELEEEKKGLVTKLQVEENKVESIKRDKTATEKLLQETIEKHQVELGEQKDYYTNALAAAKEAEELAEARANNEARAELESRLREAGERETMLVQALEELRQTLSRIKQQAVFREDMLRRDIEDLQRRYQASERRCEELVTQVPESTRPLLRQIEAIQETTARRAEAWAAVERSLNLRLQEAEAKAAAAEERERSVNERLSQTLSRINVLEAQISCLRAEQTQLTKSLEKERQRAAENRQEYLAAKEEADTQEGRANQLEEEIKELRRKHKQELQEALMHRELLQQEIEREKTARVDLERRASAQSAAVSEKTPIARQNSAFENGSLSRKLSSASSLGSMEESHFLQASLDSSDSLSDRKNTVEPTMSPYYVKSMTPSAFESILRQKEGELASYMSRLASMESIRDSLAEELVKMTAQCEKLRAEAAILPGIQAELDALRRRHSAALELMGERDEELEELRADIMDLKEMYREQVNLLVNKFKSLRLTPYFIGHFTPSAHYSLLSSVARLSCSESILFVSHFHSPEKQLAADYFVNLKGNFNHFGMRGRHGDVSWMYKRASSKDVDDEYGKEETTIRMPNGLGKDIGNPPWSRSLPHVLVAIISSFLFGYHLGVVNETLESISLDLGFSGSTMAEGLVVSTCLGGAFVGSMFSGWIADGIGRRRAFQLCALPMIIGASMSAITKNLWGMLLGRLFVGTGMGIGPAVAALYVSEVSPAYVRGAYGSSTQIAACLGILVALFVGLPAKEILGWWRICFWVATIPAAFLALFMEFCAESPHWLFKRGRGAEAEAELERLFGGLHVKYSMAELSKSERGDDADAVKFSELISPRNFGVVFIGSTLFALQQLSGINAVFYFSSTVFKNAGVPSDSGNICVGIANLSGSIIAMILMDKLGRRVLLLGSFLGMAIAMGVQAIAATSFVSSSGALSLSLGGMLLFVLTFSLGAGPVPSLLLSEIFPNRIRAKAMAVCMAVHWVINFFVGLLFLRLLEQLGPLILYTIFGSFCFLAVIYVKRNVMETKGKTLQEIEMALLPQQ</sequence>
<dbReference type="PROSITE" id="PS00216">
    <property type="entry name" value="SUGAR_TRANSPORT_1"/>
    <property type="match status" value="2"/>
</dbReference>
<dbReference type="PANTHER" id="PTHR47347">
    <property type="entry name" value="GOLGIN CANDIDATE 5"/>
    <property type="match status" value="1"/>
</dbReference>
<feature type="coiled-coil region" evidence="11">
    <location>
        <begin position="339"/>
        <end position="424"/>
    </location>
</feature>
<feature type="transmembrane region" description="Helical" evidence="13">
    <location>
        <begin position="1435"/>
        <end position="1458"/>
    </location>
</feature>
<evidence type="ECO:0000256" key="2">
    <source>
        <dbReference type="ARBA" id="ARBA00004651"/>
    </source>
</evidence>
<evidence type="ECO:0000256" key="1">
    <source>
        <dbReference type="ARBA" id="ARBA00004555"/>
    </source>
</evidence>
<accession>A0AAP0R2Z9</accession>
<evidence type="ECO:0000256" key="7">
    <source>
        <dbReference type="ARBA" id="ARBA00022989"/>
    </source>
</evidence>
<feature type="compositionally biased region" description="Basic and acidic residues" evidence="12">
    <location>
        <begin position="90"/>
        <end position="103"/>
    </location>
</feature>
<dbReference type="PRINTS" id="PR00171">
    <property type="entry name" value="SUGRTRNSPORT"/>
</dbReference>
<dbReference type="InterPro" id="IPR036259">
    <property type="entry name" value="MFS_trans_sf"/>
</dbReference>
<feature type="compositionally biased region" description="Polar residues" evidence="12">
    <location>
        <begin position="155"/>
        <end position="181"/>
    </location>
</feature>
<keyword evidence="8" id="KW-0333">Golgi apparatus</keyword>
<dbReference type="PROSITE" id="PS50850">
    <property type="entry name" value="MFS"/>
    <property type="match status" value="1"/>
</dbReference>
<dbReference type="InterPro" id="IPR005829">
    <property type="entry name" value="Sugar_transporter_CS"/>
</dbReference>
<feature type="coiled-coil region" evidence="11">
    <location>
        <begin position="920"/>
        <end position="947"/>
    </location>
</feature>
<dbReference type="PANTHER" id="PTHR47347:SF2">
    <property type="entry name" value="GOLGIN CANDIDATE 5"/>
    <property type="match status" value="1"/>
</dbReference>
<feature type="coiled-coil region" evidence="11">
    <location>
        <begin position="585"/>
        <end position="612"/>
    </location>
</feature>
<dbReference type="GO" id="GO:0022857">
    <property type="term" value="F:transmembrane transporter activity"/>
    <property type="evidence" value="ECO:0007669"/>
    <property type="project" value="InterPro"/>
</dbReference>
<feature type="transmembrane region" description="Helical" evidence="13">
    <location>
        <begin position="1302"/>
        <end position="1328"/>
    </location>
</feature>
<dbReference type="GO" id="GO:0005886">
    <property type="term" value="C:plasma membrane"/>
    <property type="evidence" value="ECO:0007669"/>
    <property type="project" value="UniProtKB-SubCell"/>
</dbReference>
<feature type="compositionally biased region" description="Basic and acidic residues" evidence="12">
    <location>
        <begin position="113"/>
        <end position="130"/>
    </location>
</feature>
<comment type="caution">
    <text evidence="15">The sequence shown here is derived from an EMBL/GenBank/DDBJ whole genome shotgun (WGS) entry which is preliminary data.</text>
</comment>
<evidence type="ECO:0000256" key="5">
    <source>
        <dbReference type="ARBA" id="ARBA00022597"/>
    </source>
</evidence>
<feature type="transmembrane region" description="Helical" evidence="13">
    <location>
        <begin position="1159"/>
        <end position="1181"/>
    </location>
</feature>
<evidence type="ECO:0000256" key="8">
    <source>
        <dbReference type="ARBA" id="ARBA00023034"/>
    </source>
</evidence>
<protein>
    <recommendedName>
        <fullName evidence="14">Major facilitator superfamily (MFS) profile domain-containing protein</fullName>
    </recommendedName>
</protein>
<keyword evidence="7 13" id="KW-1133">Transmembrane helix</keyword>
<feature type="compositionally biased region" description="Basic and acidic residues" evidence="12">
    <location>
        <begin position="40"/>
        <end position="49"/>
    </location>
</feature>
<keyword evidence="6 13" id="KW-0812">Transmembrane</keyword>
<dbReference type="Proteomes" id="UP001428341">
    <property type="component" value="Unassembled WGS sequence"/>
</dbReference>
<reference evidence="15 16" key="1">
    <citation type="submission" date="2024-05" db="EMBL/GenBank/DDBJ databases">
        <title>Haplotype-resolved chromosome-level genome assembly of Huyou (Citrus changshanensis).</title>
        <authorList>
            <person name="Miao C."/>
            <person name="Chen W."/>
            <person name="Wu Y."/>
            <person name="Wang L."/>
            <person name="Zhao S."/>
            <person name="Grierson D."/>
            <person name="Xu C."/>
            <person name="Chen K."/>
        </authorList>
    </citation>
    <scope>NUCLEOTIDE SEQUENCE [LARGE SCALE GENOMIC DNA]</scope>
    <source>
        <strain evidence="15">01-14</strain>
        <tissue evidence="15">Leaf</tissue>
    </source>
</reference>
<dbReference type="Pfam" id="PF12329">
    <property type="entry name" value="TMF_DNA_bd"/>
    <property type="match status" value="1"/>
</dbReference>
<dbReference type="InterPro" id="IPR003663">
    <property type="entry name" value="Sugar/inositol_transpt"/>
</dbReference>
<name>A0AAP0R2Z9_9ROSI</name>
<dbReference type="EMBL" id="JBCGBO010000001">
    <property type="protein sequence ID" value="KAK9229081.1"/>
    <property type="molecule type" value="Genomic_DNA"/>
</dbReference>
<feature type="compositionally biased region" description="Polar residues" evidence="12">
    <location>
        <begin position="245"/>
        <end position="266"/>
    </location>
</feature>
<feature type="compositionally biased region" description="Basic and acidic residues" evidence="12">
    <location>
        <begin position="297"/>
        <end position="306"/>
    </location>
</feature>
<feature type="transmembrane region" description="Helical" evidence="13">
    <location>
        <begin position="1193"/>
        <end position="1215"/>
    </location>
</feature>
<feature type="transmembrane region" description="Helical" evidence="13">
    <location>
        <begin position="1221"/>
        <end position="1243"/>
    </location>
</feature>
<dbReference type="Pfam" id="PF12325">
    <property type="entry name" value="TMF_TATA_bd"/>
    <property type="match status" value="1"/>
</dbReference>
<dbReference type="FunFam" id="1.20.1250.20:FF:000218">
    <property type="entry name" value="facilitated trehalose transporter Tret1"/>
    <property type="match status" value="1"/>
</dbReference>
<feature type="region of interest" description="Disordered" evidence="12">
    <location>
        <begin position="774"/>
        <end position="797"/>
    </location>
</feature>
<feature type="transmembrane region" description="Helical" evidence="13">
    <location>
        <begin position="1464"/>
        <end position="1481"/>
    </location>
</feature>
<dbReference type="SUPFAM" id="SSF103473">
    <property type="entry name" value="MFS general substrate transporter"/>
    <property type="match status" value="1"/>
</dbReference>
<keyword evidence="9 11" id="KW-0175">Coiled coil</keyword>
<evidence type="ECO:0000256" key="6">
    <source>
        <dbReference type="ARBA" id="ARBA00022692"/>
    </source>
</evidence>
<evidence type="ECO:0000256" key="9">
    <source>
        <dbReference type="ARBA" id="ARBA00023054"/>
    </source>
</evidence>
<evidence type="ECO:0000256" key="13">
    <source>
        <dbReference type="SAM" id="Phobius"/>
    </source>
</evidence>
<dbReference type="NCBIfam" id="TIGR00879">
    <property type="entry name" value="SP"/>
    <property type="match status" value="1"/>
</dbReference>
<keyword evidence="16" id="KW-1185">Reference proteome</keyword>
<evidence type="ECO:0000256" key="4">
    <source>
        <dbReference type="ARBA" id="ARBA00022475"/>
    </source>
</evidence>
<organism evidence="15 16">
    <name type="scientific">Citrus x changshan-huyou</name>
    <dbReference type="NCBI Taxonomy" id="2935761"/>
    <lineage>
        <taxon>Eukaryota</taxon>
        <taxon>Viridiplantae</taxon>
        <taxon>Streptophyta</taxon>
        <taxon>Embryophyta</taxon>
        <taxon>Tracheophyta</taxon>
        <taxon>Spermatophyta</taxon>
        <taxon>Magnoliopsida</taxon>
        <taxon>eudicotyledons</taxon>
        <taxon>Gunneridae</taxon>
        <taxon>Pentapetalae</taxon>
        <taxon>rosids</taxon>
        <taxon>malvids</taxon>
        <taxon>Sapindales</taxon>
        <taxon>Rutaceae</taxon>
        <taxon>Aurantioideae</taxon>
        <taxon>Citrus</taxon>
    </lineage>
</organism>
<keyword evidence="5" id="KW-0762">Sugar transport</keyword>
<feature type="transmembrane region" description="Helical" evidence="13">
    <location>
        <begin position="1367"/>
        <end position="1391"/>
    </location>
</feature>
<dbReference type="GO" id="GO:0005794">
    <property type="term" value="C:Golgi apparatus"/>
    <property type="evidence" value="ECO:0007669"/>
    <property type="project" value="UniProtKB-SubCell"/>
</dbReference>
<feature type="compositionally biased region" description="Polar residues" evidence="12">
    <location>
        <begin position="786"/>
        <end position="795"/>
    </location>
</feature>
<keyword evidence="4" id="KW-1003">Cell membrane</keyword>
<evidence type="ECO:0000313" key="16">
    <source>
        <dbReference type="Proteomes" id="UP001428341"/>
    </source>
</evidence>
<keyword evidence="3" id="KW-0813">Transport</keyword>
<dbReference type="InterPro" id="IPR020846">
    <property type="entry name" value="MFS_dom"/>
</dbReference>
<dbReference type="InterPro" id="IPR005828">
    <property type="entry name" value="MFS_sugar_transport-like"/>
</dbReference>
<feature type="compositionally biased region" description="Polar residues" evidence="12">
    <location>
        <begin position="72"/>
        <end position="89"/>
    </location>
</feature>
<evidence type="ECO:0000256" key="11">
    <source>
        <dbReference type="SAM" id="Coils"/>
    </source>
</evidence>
<evidence type="ECO:0000256" key="12">
    <source>
        <dbReference type="SAM" id="MobiDB-lite"/>
    </source>
</evidence>
<feature type="transmembrane region" description="Helical" evidence="13">
    <location>
        <begin position="1397"/>
        <end position="1423"/>
    </location>
</feature>
<feature type="compositionally biased region" description="Low complexity" evidence="12">
    <location>
        <begin position="275"/>
        <end position="287"/>
    </location>
</feature>